<accession>A0A841L9I0</accession>
<organism evidence="1 2">
    <name type="scientific">Anaerosolibacter carboniphilus</name>
    <dbReference type="NCBI Taxonomy" id="1417629"/>
    <lineage>
        <taxon>Bacteria</taxon>
        <taxon>Bacillati</taxon>
        <taxon>Bacillota</taxon>
        <taxon>Clostridia</taxon>
        <taxon>Peptostreptococcales</taxon>
        <taxon>Thermotaleaceae</taxon>
        <taxon>Anaerosolibacter</taxon>
    </lineage>
</organism>
<sequence length="139" mass="16381">MYLQDTASKGNKKQPAPVEIKKMNGFASDFLKYAYVMEFKAYHIDKMSQNQLLVHIYRELLRIHNDGSILKPTEKLMGHIPYTLGRDWDTTQAEIPNILDSRFHWEYPPKLVDQLSIYDMGVQEETDEEIEEDKENQDE</sequence>
<gene>
    <name evidence="1" type="ORF">HNQ80_005197</name>
</gene>
<evidence type="ECO:0000313" key="2">
    <source>
        <dbReference type="Proteomes" id="UP000579281"/>
    </source>
</evidence>
<name>A0A841L9I0_9FIRM</name>
<dbReference type="EMBL" id="JACHEN010000063">
    <property type="protein sequence ID" value="MBB6219019.1"/>
    <property type="molecule type" value="Genomic_DNA"/>
</dbReference>
<proteinExistence type="predicted"/>
<keyword evidence="2" id="KW-1185">Reference proteome</keyword>
<protein>
    <submittedName>
        <fullName evidence="1">Uncharacterized protein</fullName>
    </submittedName>
</protein>
<evidence type="ECO:0000313" key="1">
    <source>
        <dbReference type="EMBL" id="MBB6219019.1"/>
    </source>
</evidence>
<dbReference type="Proteomes" id="UP000579281">
    <property type="component" value="Unassembled WGS sequence"/>
</dbReference>
<dbReference type="AlphaFoldDB" id="A0A841L9I0"/>
<comment type="caution">
    <text evidence="1">The sequence shown here is derived from an EMBL/GenBank/DDBJ whole genome shotgun (WGS) entry which is preliminary data.</text>
</comment>
<reference evidence="1 2" key="1">
    <citation type="submission" date="2020-08" db="EMBL/GenBank/DDBJ databases">
        <title>Genomic Encyclopedia of Type Strains, Phase IV (KMG-IV): sequencing the most valuable type-strain genomes for metagenomic binning, comparative biology and taxonomic classification.</title>
        <authorList>
            <person name="Goeker M."/>
        </authorList>
    </citation>
    <scope>NUCLEOTIDE SEQUENCE [LARGE SCALE GENOMIC DNA]</scope>
    <source>
        <strain evidence="1 2">DSM 103526</strain>
    </source>
</reference>